<organism evidence="2 3">
    <name type="scientific">Trametes pubescens</name>
    <name type="common">White-rot fungus</name>
    <dbReference type="NCBI Taxonomy" id="154538"/>
    <lineage>
        <taxon>Eukaryota</taxon>
        <taxon>Fungi</taxon>
        <taxon>Dikarya</taxon>
        <taxon>Basidiomycota</taxon>
        <taxon>Agaricomycotina</taxon>
        <taxon>Agaricomycetes</taxon>
        <taxon>Polyporales</taxon>
        <taxon>Polyporaceae</taxon>
        <taxon>Trametes</taxon>
    </lineage>
</organism>
<feature type="compositionally biased region" description="Low complexity" evidence="1">
    <location>
        <begin position="323"/>
        <end position="356"/>
    </location>
</feature>
<dbReference type="OMA" id="KFIANCF"/>
<dbReference type="OrthoDB" id="2803783at2759"/>
<dbReference type="AlphaFoldDB" id="A0A1M2W7I1"/>
<dbReference type="Proteomes" id="UP000184267">
    <property type="component" value="Unassembled WGS sequence"/>
</dbReference>
<keyword evidence="3" id="KW-1185">Reference proteome</keyword>
<comment type="caution">
    <text evidence="2">The sequence shown here is derived from an EMBL/GenBank/DDBJ whole genome shotgun (WGS) entry which is preliminary data.</text>
</comment>
<dbReference type="EMBL" id="MNAD01000134">
    <property type="protein sequence ID" value="OJT15786.1"/>
    <property type="molecule type" value="Genomic_DNA"/>
</dbReference>
<feature type="region of interest" description="Disordered" evidence="1">
    <location>
        <begin position="309"/>
        <end position="404"/>
    </location>
</feature>
<feature type="compositionally biased region" description="Basic residues" evidence="1">
    <location>
        <begin position="357"/>
        <end position="371"/>
    </location>
</feature>
<protein>
    <submittedName>
        <fullName evidence="2">Uncharacterized protein</fullName>
    </submittedName>
</protein>
<name>A0A1M2W7I1_TRAPU</name>
<proteinExistence type="predicted"/>
<feature type="compositionally biased region" description="Polar residues" evidence="1">
    <location>
        <begin position="376"/>
        <end position="404"/>
    </location>
</feature>
<sequence length="404" mass="44962">MGRPSWASDEQTEWLWDRHDMFLAARRDTDPDTDTVSNFMTKTHQLFFDEFPLCADPLEPSPDGQVPTREERIAKREHQIYWWFWNRRFKKKSDRKAAHAGRFLGLVPKRARALQPYQAYMHLYKEKIMPEISDRYAEYKAELPEGEEPTKWWPFCMEQVKKLLENETDAVKAEVETKRKAAKTGVDWDVIFNADHDDDAVPITHEQALQMQSIIDNLPKVLQDLLKNVEKQASWKGCVLVGGPLPESGKLTVLCVHQGRTCNLGNNFPQASDAWSAVEEAFSKFIANCFPGDAAQRLADAFNAIPETAGSEQVTQDTPTPPSTSNSSAAASITSATPTESSPISPTTQSTTAPPKRTGRGSKGKKGTVRAKRTEGTSTDGLSNAAITPTPSLNASKAGQQIQI</sequence>
<evidence type="ECO:0000313" key="3">
    <source>
        <dbReference type="Proteomes" id="UP000184267"/>
    </source>
</evidence>
<gene>
    <name evidence="2" type="ORF">TRAPUB_4058</name>
</gene>
<accession>A0A1M2W7I1</accession>
<evidence type="ECO:0000256" key="1">
    <source>
        <dbReference type="SAM" id="MobiDB-lite"/>
    </source>
</evidence>
<dbReference type="STRING" id="154538.A0A1M2W7I1"/>
<evidence type="ECO:0000313" key="2">
    <source>
        <dbReference type="EMBL" id="OJT15786.1"/>
    </source>
</evidence>
<reference evidence="2 3" key="1">
    <citation type="submission" date="2016-10" db="EMBL/GenBank/DDBJ databases">
        <title>Genome sequence of the basidiomycete white-rot fungus Trametes pubescens.</title>
        <authorList>
            <person name="Makela M.R."/>
            <person name="Granchi Z."/>
            <person name="Peng M."/>
            <person name="De Vries R.P."/>
            <person name="Grigoriev I."/>
            <person name="Riley R."/>
            <person name="Hilden K."/>
        </authorList>
    </citation>
    <scope>NUCLEOTIDE SEQUENCE [LARGE SCALE GENOMIC DNA]</scope>
    <source>
        <strain evidence="2 3">FBCC735</strain>
    </source>
</reference>
<feature type="non-terminal residue" evidence="2">
    <location>
        <position position="404"/>
    </location>
</feature>